<dbReference type="OrthoDB" id="7917939at2759"/>
<keyword evidence="3 8" id="KW-0328">Glycosyltransferase</keyword>
<keyword evidence="6 8" id="KW-1133">Transmembrane helix</keyword>
<reference evidence="9 10" key="1">
    <citation type="journal article" date="2015" name="Nat. Commun.">
        <title>Lucilia cuprina genome unlocks parasitic fly biology to underpin future interventions.</title>
        <authorList>
            <person name="Anstead C.A."/>
            <person name="Korhonen P.K."/>
            <person name="Young N.D."/>
            <person name="Hall R.S."/>
            <person name="Jex A.R."/>
            <person name="Murali S.C."/>
            <person name="Hughes D.S."/>
            <person name="Lee S.F."/>
            <person name="Perry T."/>
            <person name="Stroehlein A.J."/>
            <person name="Ansell B.R."/>
            <person name="Breugelmans B."/>
            <person name="Hofmann A."/>
            <person name="Qu J."/>
            <person name="Dugan S."/>
            <person name="Lee S.L."/>
            <person name="Chao H."/>
            <person name="Dinh H."/>
            <person name="Han Y."/>
            <person name="Doddapaneni H.V."/>
            <person name="Worley K.C."/>
            <person name="Muzny D.M."/>
            <person name="Ioannidis P."/>
            <person name="Waterhouse R.M."/>
            <person name="Zdobnov E.M."/>
            <person name="James P.J."/>
            <person name="Bagnall N.H."/>
            <person name="Kotze A.C."/>
            <person name="Gibbs R.A."/>
            <person name="Richards S."/>
            <person name="Batterham P."/>
            <person name="Gasser R.B."/>
        </authorList>
    </citation>
    <scope>NUCLEOTIDE SEQUENCE [LARGE SCALE GENOMIC DNA]</scope>
    <source>
        <strain evidence="9 10">LS</strain>
        <tissue evidence="9">Full body</tissue>
    </source>
</reference>
<protein>
    <recommendedName>
        <fullName evidence="8">Glycosyltransferase family 92 protein</fullName>
        <ecNumber evidence="8">2.4.1.-</ecNumber>
    </recommendedName>
</protein>
<dbReference type="EC" id="2.4.1.-" evidence="8"/>
<evidence type="ECO:0000313" key="10">
    <source>
        <dbReference type="Proteomes" id="UP000037069"/>
    </source>
</evidence>
<comment type="caution">
    <text evidence="9">The sequence shown here is derived from an EMBL/GenBank/DDBJ whole genome shotgun (WGS) entry which is preliminary data.</text>
</comment>
<evidence type="ECO:0000256" key="3">
    <source>
        <dbReference type="ARBA" id="ARBA00022676"/>
    </source>
</evidence>
<dbReference type="AlphaFoldDB" id="A0A0L0C9W5"/>
<dbReference type="EMBL" id="JRES01000712">
    <property type="protein sequence ID" value="KNC29046.1"/>
    <property type="molecule type" value="Genomic_DNA"/>
</dbReference>
<evidence type="ECO:0000256" key="8">
    <source>
        <dbReference type="RuleBase" id="RU366017"/>
    </source>
</evidence>
<evidence type="ECO:0000256" key="5">
    <source>
        <dbReference type="ARBA" id="ARBA00022692"/>
    </source>
</evidence>
<dbReference type="GO" id="GO:0016757">
    <property type="term" value="F:glycosyltransferase activity"/>
    <property type="evidence" value="ECO:0007669"/>
    <property type="project" value="UniProtKB-UniRule"/>
</dbReference>
<dbReference type="Proteomes" id="UP000037069">
    <property type="component" value="Unassembled WGS sequence"/>
</dbReference>
<proteinExistence type="inferred from homology"/>
<dbReference type="GO" id="GO:0016020">
    <property type="term" value="C:membrane"/>
    <property type="evidence" value="ECO:0007669"/>
    <property type="project" value="UniProtKB-SubCell"/>
</dbReference>
<dbReference type="Pfam" id="PF01697">
    <property type="entry name" value="Glyco_transf_92"/>
    <property type="match status" value="1"/>
</dbReference>
<dbReference type="PANTHER" id="PTHR21461:SF83">
    <property type="entry name" value="GLYCOSYLTRANSFERASE FAMILY 92 PROTEIN"/>
    <property type="match status" value="1"/>
</dbReference>
<dbReference type="OMA" id="RLRHYQH"/>
<keyword evidence="10" id="KW-1185">Reference proteome</keyword>
<comment type="subcellular location">
    <subcellularLocation>
        <location evidence="1">Membrane</location>
        <topology evidence="1">Single-pass membrane protein</topology>
    </subcellularLocation>
</comment>
<dbReference type="InterPro" id="IPR008166">
    <property type="entry name" value="Glyco_transf_92"/>
</dbReference>
<organism evidence="9 10">
    <name type="scientific">Lucilia cuprina</name>
    <name type="common">Green bottle fly</name>
    <name type="synonym">Australian sheep blowfly</name>
    <dbReference type="NCBI Taxonomy" id="7375"/>
    <lineage>
        <taxon>Eukaryota</taxon>
        <taxon>Metazoa</taxon>
        <taxon>Ecdysozoa</taxon>
        <taxon>Arthropoda</taxon>
        <taxon>Hexapoda</taxon>
        <taxon>Insecta</taxon>
        <taxon>Pterygota</taxon>
        <taxon>Neoptera</taxon>
        <taxon>Endopterygota</taxon>
        <taxon>Diptera</taxon>
        <taxon>Brachycera</taxon>
        <taxon>Muscomorpha</taxon>
        <taxon>Oestroidea</taxon>
        <taxon>Calliphoridae</taxon>
        <taxon>Luciliinae</taxon>
        <taxon>Lucilia</taxon>
    </lineage>
</organism>
<evidence type="ECO:0000256" key="4">
    <source>
        <dbReference type="ARBA" id="ARBA00022679"/>
    </source>
</evidence>
<keyword evidence="5 8" id="KW-0812">Transmembrane</keyword>
<gene>
    <name evidence="9" type="ORF">FF38_01400</name>
</gene>
<dbReference type="PANTHER" id="PTHR21461">
    <property type="entry name" value="GLYCOSYLTRANSFERASE FAMILY 92 PROTEIN"/>
    <property type="match status" value="1"/>
</dbReference>
<comment type="similarity">
    <text evidence="2 8">Belongs to the glycosyltransferase 92 family.</text>
</comment>
<name>A0A0L0C9W5_LUCCU</name>
<keyword evidence="4 8" id="KW-0808">Transferase</keyword>
<evidence type="ECO:0000256" key="7">
    <source>
        <dbReference type="ARBA" id="ARBA00023136"/>
    </source>
</evidence>
<dbReference type="GO" id="GO:0005737">
    <property type="term" value="C:cytoplasm"/>
    <property type="evidence" value="ECO:0007669"/>
    <property type="project" value="TreeGrafter"/>
</dbReference>
<feature type="transmembrane region" description="Helical" evidence="8">
    <location>
        <begin position="7"/>
        <end position="28"/>
    </location>
</feature>
<evidence type="ECO:0000256" key="6">
    <source>
        <dbReference type="ARBA" id="ARBA00022989"/>
    </source>
</evidence>
<evidence type="ECO:0000313" key="9">
    <source>
        <dbReference type="EMBL" id="KNC29046.1"/>
    </source>
</evidence>
<evidence type="ECO:0000256" key="2">
    <source>
        <dbReference type="ARBA" id="ARBA00007647"/>
    </source>
</evidence>
<keyword evidence="7 8" id="KW-0472">Membrane</keyword>
<accession>A0A0L0C9W5</accession>
<evidence type="ECO:0000256" key="1">
    <source>
        <dbReference type="ARBA" id="ARBA00004167"/>
    </source>
</evidence>
<sequence length="537" mass="63436">MARMSQILKLITVIAFLWLFVILLMNIFNSGHSYHYINVERKLQLQQQHKLHTMQFDNKPKSAGEPKDSKEINLDFNVTEPSITDLVPELQKKLPNLPIEFFYSPHNKTLEKFRNCAQYPPIQMLNFYNTYWQTFHMDGSIFQLYGAYYDERPESGPVVRILAMTNHQQNEFPIIYCQLWFQDDNRPFISTITEYKIIWEPSWGVKPNVYYPYLMTCEVPKNSNVTGDTTPKAVNVVGRQCDTASNSLRVIYEKPAESVEKHDFAVCVKGLDFPYEDLSDRLVEWLEMLNILGVHKVYMHNLQVHANISKVLNYYREKGFVEVQDITLVGGVQQPEIEHWLIKSYPLNKRLNELIPYNSCFYRNMYKYKYIALLDIDEIIMPKDSLKSWQQLLANLQTYEEGKNCPLGFPSLCVANAYFPSKEVPVRSNPSYMYMLNHVYRLKDYTPQRYYVKCLHNTRQIVTLHNHYPFSYLNTDCKPLDIPPAYAQLQHYRKTLSKDDNKEIKDHILVLDESVDRFRRLLLERCKKVLKDLKFIS</sequence>